<evidence type="ECO:0000259" key="3">
    <source>
        <dbReference type="PROSITE" id="PS50011"/>
    </source>
</evidence>
<comment type="caution">
    <text evidence="4">The sequence shown here is derived from an EMBL/GenBank/DDBJ whole genome shotgun (WGS) entry which is preliminary data.</text>
</comment>
<dbReference type="Pfam" id="PF00069">
    <property type="entry name" value="Pkinase"/>
    <property type="match status" value="1"/>
</dbReference>
<sequence length="148" mass="16346">GEPLSKKIEEGNCSMREVKQWTRELIQALQHLHSNGVILRNLQPGKICIDSNNKLTIIGFGKARVIDRSSQITKESGTEGCMAFEQAVDWVGDGSTQTYDERADIWSVAAILCELISGKPLFCGPDVKNSLKRQIELCGAIEDTVLIK</sequence>
<dbReference type="AlphaFoldDB" id="A0AAN4ZMB6"/>
<keyword evidence="2" id="KW-0067">ATP-binding</keyword>
<dbReference type="GO" id="GO:0004672">
    <property type="term" value="F:protein kinase activity"/>
    <property type="evidence" value="ECO:0007669"/>
    <property type="project" value="InterPro"/>
</dbReference>
<evidence type="ECO:0000313" key="4">
    <source>
        <dbReference type="EMBL" id="GMR43957.1"/>
    </source>
</evidence>
<dbReference type="Proteomes" id="UP001328107">
    <property type="component" value="Unassembled WGS sequence"/>
</dbReference>
<reference evidence="5" key="1">
    <citation type="submission" date="2022-10" db="EMBL/GenBank/DDBJ databases">
        <title>Genome assembly of Pristionchus species.</title>
        <authorList>
            <person name="Yoshida K."/>
            <person name="Sommer R.J."/>
        </authorList>
    </citation>
    <scope>NUCLEOTIDE SEQUENCE [LARGE SCALE GENOMIC DNA]</scope>
    <source>
        <strain evidence="5">RS5460</strain>
    </source>
</reference>
<organism evidence="4 5">
    <name type="scientific">Pristionchus mayeri</name>
    <dbReference type="NCBI Taxonomy" id="1317129"/>
    <lineage>
        <taxon>Eukaryota</taxon>
        <taxon>Metazoa</taxon>
        <taxon>Ecdysozoa</taxon>
        <taxon>Nematoda</taxon>
        <taxon>Chromadorea</taxon>
        <taxon>Rhabditida</taxon>
        <taxon>Rhabditina</taxon>
        <taxon>Diplogasteromorpha</taxon>
        <taxon>Diplogasteroidea</taxon>
        <taxon>Neodiplogasteridae</taxon>
        <taxon>Pristionchus</taxon>
    </lineage>
</organism>
<dbReference type="InterPro" id="IPR050117">
    <property type="entry name" value="MAPK"/>
</dbReference>
<feature type="domain" description="Protein kinase" evidence="3">
    <location>
        <begin position="1"/>
        <end position="148"/>
    </location>
</feature>
<dbReference type="InterPro" id="IPR011009">
    <property type="entry name" value="Kinase-like_dom_sf"/>
</dbReference>
<evidence type="ECO:0000313" key="5">
    <source>
        <dbReference type="Proteomes" id="UP001328107"/>
    </source>
</evidence>
<evidence type="ECO:0000256" key="1">
    <source>
        <dbReference type="ARBA" id="ARBA00022741"/>
    </source>
</evidence>
<evidence type="ECO:0000256" key="2">
    <source>
        <dbReference type="ARBA" id="ARBA00022840"/>
    </source>
</evidence>
<proteinExistence type="predicted"/>
<dbReference type="EMBL" id="BTRK01000003">
    <property type="protein sequence ID" value="GMR43957.1"/>
    <property type="molecule type" value="Genomic_DNA"/>
</dbReference>
<keyword evidence="1" id="KW-0547">Nucleotide-binding</keyword>
<gene>
    <name evidence="4" type="ORF">PMAYCL1PPCAC_14152</name>
</gene>
<dbReference type="Gene3D" id="1.10.510.10">
    <property type="entry name" value="Transferase(Phosphotransferase) domain 1"/>
    <property type="match status" value="1"/>
</dbReference>
<dbReference type="GO" id="GO:0005524">
    <property type="term" value="F:ATP binding"/>
    <property type="evidence" value="ECO:0007669"/>
    <property type="project" value="UniProtKB-KW"/>
</dbReference>
<dbReference type="InterPro" id="IPR000719">
    <property type="entry name" value="Prot_kinase_dom"/>
</dbReference>
<dbReference type="SUPFAM" id="SSF56112">
    <property type="entry name" value="Protein kinase-like (PK-like)"/>
    <property type="match status" value="1"/>
</dbReference>
<keyword evidence="5" id="KW-1185">Reference proteome</keyword>
<accession>A0AAN4ZMB6</accession>
<dbReference type="PANTHER" id="PTHR24055">
    <property type="entry name" value="MITOGEN-ACTIVATED PROTEIN KINASE"/>
    <property type="match status" value="1"/>
</dbReference>
<dbReference type="PROSITE" id="PS50011">
    <property type="entry name" value="PROTEIN_KINASE_DOM"/>
    <property type="match status" value="1"/>
</dbReference>
<feature type="non-terminal residue" evidence="4">
    <location>
        <position position="1"/>
    </location>
</feature>
<protein>
    <recommendedName>
        <fullName evidence="3">Protein kinase domain-containing protein</fullName>
    </recommendedName>
</protein>
<name>A0AAN4ZMB6_9BILA</name>